<evidence type="ECO:0000256" key="2">
    <source>
        <dbReference type="ARBA" id="ARBA00008017"/>
    </source>
</evidence>
<dbReference type="PANTHER" id="PTHR30460:SF0">
    <property type="entry name" value="MODERATE CONDUCTANCE MECHANOSENSITIVE CHANNEL YBIO"/>
    <property type="match status" value="1"/>
</dbReference>
<accession>A0A8J4H325</accession>
<dbReference type="Pfam" id="PF00924">
    <property type="entry name" value="MS_channel_2nd"/>
    <property type="match status" value="1"/>
</dbReference>
<dbReference type="Gene3D" id="1.10.287.1260">
    <property type="match status" value="1"/>
</dbReference>
<comment type="similarity">
    <text evidence="2">Belongs to the MscS (TC 1.A.23) family.</text>
</comment>
<evidence type="ECO:0000256" key="6">
    <source>
        <dbReference type="ARBA" id="ARBA00023136"/>
    </source>
</evidence>
<dbReference type="InterPro" id="IPR011066">
    <property type="entry name" value="MscS_channel_C_sf"/>
</dbReference>
<dbReference type="InterPro" id="IPR010920">
    <property type="entry name" value="LSM_dom_sf"/>
</dbReference>
<feature type="domain" description="Mechanosensitive ion channel transmembrane helices 2/3" evidence="11">
    <location>
        <begin position="83"/>
        <end position="120"/>
    </location>
</feature>
<comment type="function">
    <text evidence="7">May play a role in resistance to osmotic downshock.</text>
</comment>
<keyword evidence="6 8" id="KW-0472">Membrane</keyword>
<reference evidence="12" key="1">
    <citation type="submission" date="2021-04" db="EMBL/GenBank/DDBJ databases">
        <title>Draft genome sequence of Xylanibacillus composti strain K13.</title>
        <authorList>
            <person name="Uke A."/>
            <person name="Chhe C."/>
            <person name="Baramee S."/>
            <person name="Kosugi A."/>
        </authorList>
    </citation>
    <scope>NUCLEOTIDE SEQUENCE</scope>
    <source>
        <strain evidence="12">K13</strain>
    </source>
</reference>
<evidence type="ECO:0000256" key="4">
    <source>
        <dbReference type="ARBA" id="ARBA00022692"/>
    </source>
</evidence>
<dbReference type="InterPro" id="IPR049142">
    <property type="entry name" value="MS_channel_1st"/>
</dbReference>
<dbReference type="Gene3D" id="3.30.70.100">
    <property type="match status" value="1"/>
</dbReference>
<evidence type="ECO:0000259" key="9">
    <source>
        <dbReference type="Pfam" id="PF00924"/>
    </source>
</evidence>
<dbReference type="InterPro" id="IPR023408">
    <property type="entry name" value="MscS_beta-dom_sf"/>
</dbReference>
<feature type="domain" description="Mechanosensitive ion channel MscS C-terminal" evidence="10">
    <location>
        <begin position="192"/>
        <end position="276"/>
    </location>
</feature>
<sequence length="294" mass="32326">MQRYLANTAWATFMDEMSNPDNWLNWGMVLVKIVVILAAAGIAKRIVRRAITHMIADRQNRRIQYDPRRAKTMGKLIGNVSGYTINFIALLLIIDQFGYSLMPLLAGAGVLGLAIGFGAQNLVRDVITGFFIIFEDQFGVGDVIMVNGQKGTVEEIGLRVTKLRIWTGEIHIIPNGAIGEVTNFSVNNSIGVTDISIAYESDIDKALQVIKETAMKVKEMNENVVGDPDVLGVQSLGASEVIIRVLTECKPNTQFAVGRQMNAELKKALDQAGIEIPYPRLVTLQRKDEPAHSG</sequence>
<organism evidence="12 13">
    <name type="scientific">Xylanibacillus composti</name>
    <dbReference type="NCBI Taxonomy" id="1572762"/>
    <lineage>
        <taxon>Bacteria</taxon>
        <taxon>Bacillati</taxon>
        <taxon>Bacillota</taxon>
        <taxon>Bacilli</taxon>
        <taxon>Bacillales</taxon>
        <taxon>Paenibacillaceae</taxon>
        <taxon>Xylanibacillus</taxon>
    </lineage>
</organism>
<dbReference type="RefSeq" id="WP_244865170.1">
    <property type="nucleotide sequence ID" value="NZ_BOVK01000039.1"/>
</dbReference>
<dbReference type="GO" id="GO:0005886">
    <property type="term" value="C:plasma membrane"/>
    <property type="evidence" value="ECO:0007669"/>
    <property type="project" value="UniProtKB-SubCell"/>
</dbReference>
<evidence type="ECO:0000256" key="8">
    <source>
        <dbReference type="SAM" id="Phobius"/>
    </source>
</evidence>
<feature type="transmembrane region" description="Helical" evidence="8">
    <location>
        <begin position="100"/>
        <end position="119"/>
    </location>
</feature>
<protein>
    <submittedName>
        <fullName evidence="12">Mechanosensitive ion channel protein MscS</fullName>
    </submittedName>
</protein>
<evidence type="ECO:0000313" key="12">
    <source>
        <dbReference type="EMBL" id="GIQ70048.1"/>
    </source>
</evidence>
<evidence type="ECO:0000313" key="13">
    <source>
        <dbReference type="Proteomes" id="UP000677918"/>
    </source>
</evidence>
<dbReference type="AlphaFoldDB" id="A0A8J4H325"/>
<dbReference type="FunFam" id="1.10.287.1260:FF:000005">
    <property type="entry name" value="Mechanosensitive ion channel family protein"/>
    <property type="match status" value="1"/>
</dbReference>
<dbReference type="InterPro" id="IPR049278">
    <property type="entry name" value="MS_channel_C"/>
</dbReference>
<dbReference type="FunFam" id="2.30.30.60:FF:000001">
    <property type="entry name" value="MscS Mechanosensitive ion channel"/>
    <property type="match status" value="1"/>
</dbReference>
<comment type="subcellular location">
    <subcellularLocation>
        <location evidence="1">Cell membrane</location>
        <topology evidence="1">Multi-pass membrane protein</topology>
    </subcellularLocation>
</comment>
<dbReference type="InterPro" id="IPR045276">
    <property type="entry name" value="YbiO_bact"/>
</dbReference>
<feature type="domain" description="Mechanosensitive ion channel MscS" evidence="9">
    <location>
        <begin position="121"/>
        <end position="185"/>
    </location>
</feature>
<keyword evidence="4 8" id="KW-0812">Transmembrane</keyword>
<gene>
    <name evidence="12" type="ORF">XYCOK13_28720</name>
</gene>
<dbReference type="InterPro" id="IPR011014">
    <property type="entry name" value="MscS_channel_TM-2"/>
</dbReference>
<proteinExistence type="inferred from homology"/>
<dbReference type="EMBL" id="BOVK01000039">
    <property type="protein sequence ID" value="GIQ70048.1"/>
    <property type="molecule type" value="Genomic_DNA"/>
</dbReference>
<dbReference type="Pfam" id="PF21082">
    <property type="entry name" value="MS_channel_3rd"/>
    <property type="match status" value="1"/>
</dbReference>
<evidence type="ECO:0000256" key="7">
    <source>
        <dbReference type="ARBA" id="ARBA00059688"/>
    </source>
</evidence>
<dbReference type="SUPFAM" id="SSF82861">
    <property type="entry name" value="Mechanosensitive channel protein MscS (YggB), transmembrane region"/>
    <property type="match status" value="1"/>
</dbReference>
<evidence type="ECO:0000259" key="10">
    <source>
        <dbReference type="Pfam" id="PF21082"/>
    </source>
</evidence>
<dbReference type="Proteomes" id="UP000677918">
    <property type="component" value="Unassembled WGS sequence"/>
</dbReference>
<feature type="transmembrane region" description="Helical" evidence="8">
    <location>
        <begin position="23"/>
        <end position="43"/>
    </location>
</feature>
<keyword evidence="5 8" id="KW-1133">Transmembrane helix</keyword>
<feature type="transmembrane region" description="Helical" evidence="8">
    <location>
        <begin position="76"/>
        <end position="94"/>
    </location>
</feature>
<dbReference type="InterPro" id="IPR006685">
    <property type="entry name" value="MscS_channel_2nd"/>
</dbReference>
<evidence type="ECO:0000256" key="1">
    <source>
        <dbReference type="ARBA" id="ARBA00004651"/>
    </source>
</evidence>
<dbReference type="Pfam" id="PF21088">
    <property type="entry name" value="MS_channel_1st"/>
    <property type="match status" value="1"/>
</dbReference>
<evidence type="ECO:0000259" key="11">
    <source>
        <dbReference type="Pfam" id="PF21088"/>
    </source>
</evidence>
<keyword evidence="3" id="KW-1003">Cell membrane</keyword>
<evidence type="ECO:0000256" key="5">
    <source>
        <dbReference type="ARBA" id="ARBA00022989"/>
    </source>
</evidence>
<dbReference type="SUPFAM" id="SSF82689">
    <property type="entry name" value="Mechanosensitive channel protein MscS (YggB), C-terminal domain"/>
    <property type="match status" value="1"/>
</dbReference>
<dbReference type="Gene3D" id="2.30.30.60">
    <property type="match status" value="1"/>
</dbReference>
<dbReference type="GO" id="GO:0008381">
    <property type="term" value="F:mechanosensitive monoatomic ion channel activity"/>
    <property type="evidence" value="ECO:0007669"/>
    <property type="project" value="InterPro"/>
</dbReference>
<evidence type="ECO:0000256" key="3">
    <source>
        <dbReference type="ARBA" id="ARBA00022475"/>
    </source>
</evidence>
<name>A0A8J4H325_9BACL</name>
<dbReference type="SUPFAM" id="SSF50182">
    <property type="entry name" value="Sm-like ribonucleoproteins"/>
    <property type="match status" value="1"/>
</dbReference>
<comment type="caution">
    <text evidence="12">The sequence shown here is derived from an EMBL/GenBank/DDBJ whole genome shotgun (WGS) entry which is preliminary data.</text>
</comment>
<keyword evidence="13" id="KW-1185">Reference proteome</keyword>
<dbReference type="PANTHER" id="PTHR30460">
    <property type="entry name" value="MODERATE CONDUCTANCE MECHANOSENSITIVE CHANNEL YBIO"/>
    <property type="match status" value="1"/>
</dbReference>